<evidence type="ECO:0000256" key="6">
    <source>
        <dbReference type="ARBA" id="ARBA00022989"/>
    </source>
</evidence>
<evidence type="ECO:0000256" key="5">
    <source>
        <dbReference type="ARBA" id="ARBA00022692"/>
    </source>
</evidence>
<feature type="transmembrane region" description="Helical" evidence="8">
    <location>
        <begin position="116"/>
        <end position="136"/>
    </location>
</feature>
<evidence type="ECO:0000313" key="10">
    <source>
        <dbReference type="Proteomes" id="UP000757604"/>
    </source>
</evidence>
<feature type="transmembrane region" description="Helical" evidence="8">
    <location>
        <begin position="236"/>
        <end position="257"/>
    </location>
</feature>
<organism evidence="9 10">
    <name type="scientific">Rhizobium herbae</name>
    <dbReference type="NCBI Taxonomy" id="508661"/>
    <lineage>
        <taxon>Bacteria</taxon>
        <taxon>Pseudomonadati</taxon>
        <taxon>Pseudomonadota</taxon>
        <taxon>Alphaproteobacteria</taxon>
        <taxon>Hyphomicrobiales</taxon>
        <taxon>Rhizobiaceae</taxon>
        <taxon>Rhizobium/Agrobacterium group</taxon>
        <taxon>Rhizobium</taxon>
    </lineage>
</organism>
<feature type="transmembrane region" description="Helical" evidence="8">
    <location>
        <begin position="91"/>
        <end position="110"/>
    </location>
</feature>
<evidence type="ECO:0000256" key="2">
    <source>
        <dbReference type="ARBA" id="ARBA00007935"/>
    </source>
</evidence>
<evidence type="ECO:0000256" key="4">
    <source>
        <dbReference type="ARBA" id="ARBA00022475"/>
    </source>
</evidence>
<dbReference type="EMBL" id="JAEUAO010000003">
    <property type="protein sequence ID" value="MBW9064787.1"/>
    <property type="molecule type" value="Genomic_DNA"/>
</dbReference>
<comment type="similarity">
    <text evidence="2">Belongs to the binding-protein-dependent transport system permease family. FecCD subfamily.</text>
</comment>
<evidence type="ECO:0000256" key="7">
    <source>
        <dbReference type="ARBA" id="ARBA00023136"/>
    </source>
</evidence>
<dbReference type="Gene3D" id="1.10.3470.10">
    <property type="entry name" value="ABC transporter involved in vitamin B12 uptake, BtuC"/>
    <property type="match status" value="1"/>
</dbReference>
<evidence type="ECO:0000256" key="3">
    <source>
        <dbReference type="ARBA" id="ARBA00022448"/>
    </source>
</evidence>
<dbReference type="Proteomes" id="UP000757604">
    <property type="component" value="Unassembled WGS sequence"/>
</dbReference>
<evidence type="ECO:0000256" key="8">
    <source>
        <dbReference type="SAM" id="Phobius"/>
    </source>
</evidence>
<dbReference type="CDD" id="cd06550">
    <property type="entry name" value="TM_ABC_iron-siderophores_like"/>
    <property type="match status" value="1"/>
</dbReference>
<dbReference type="SUPFAM" id="SSF81345">
    <property type="entry name" value="ABC transporter involved in vitamin B12 uptake, BtuC"/>
    <property type="match status" value="1"/>
</dbReference>
<gene>
    <name evidence="9" type="ORF">JNB71_15885</name>
</gene>
<dbReference type="PANTHER" id="PTHR30472">
    <property type="entry name" value="FERRIC ENTEROBACTIN TRANSPORT SYSTEM PERMEASE PROTEIN"/>
    <property type="match status" value="1"/>
</dbReference>
<keyword evidence="3" id="KW-0813">Transport</keyword>
<feature type="transmembrane region" description="Helical" evidence="8">
    <location>
        <begin position="305"/>
        <end position="323"/>
    </location>
</feature>
<dbReference type="PANTHER" id="PTHR30472:SF1">
    <property type="entry name" value="FE(3+) DICITRATE TRANSPORT SYSTEM PERMEASE PROTEIN FECC-RELATED"/>
    <property type="match status" value="1"/>
</dbReference>
<accession>A0ABS7HDZ8</accession>
<keyword evidence="6 8" id="KW-1133">Transmembrane helix</keyword>
<evidence type="ECO:0000313" key="9">
    <source>
        <dbReference type="EMBL" id="MBW9064787.1"/>
    </source>
</evidence>
<feature type="transmembrane region" description="Helical" evidence="8">
    <location>
        <begin position="277"/>
        <end position="296"/>
    </location>
</feature>
<keyword evidence="5 8" id="KW-0812">Transmembrane</keyword>
<keyword evidence="4" id="KW-1003">Cell membrane</keyword>
<dbReference type="InterPro" id="IPR037294">
    <property type="entry name" value="ABC_BtuC-like"/>
</dbReference>
<feature type="transmembrane region" description="Helical" evidence="8">
    <location>
        <begin position="62"/>
        <end position="79"/>
    </location>
</feature>
<proteinExistence type="inferred from homology"/>
<feature type="transmembrane region" description="Helical" evidence="8">
    <location>
        <begin position="189"/>
        <end position="209"/>
    </location>
</feature>
<comment type="caution">
    <text evidence="9">The sequence shown here is derived from an EMBL/GenBank/DDBJ whole genome shotgun (WGS) entry which is preliminary data.</text>
</comment>
<comment type="subcellular location">
    <subcellularLocation>
        <location evidence="1">Cell membrane</location>
        <topology evidence="1">Multi-pass membrane protein</topology>
    </subcellularLocation>
</comment>
<sequence>MNMGRSSAKTALVVIVAAILIIAGGLLVGAKPLAPQAALKVLFFPDGKIDSILVWTLRLPRSLAAFVAGAGLGVSGYLLQVLTRNPLAGPGLTGVTSGAVAPIVFCFVFLPWFSSVFYPLVGMAGGLAAAFVTFWISRGGRGRPLHLALGGISVSLFLGAITTYILLLSGTQAPSLLFWLTGGLQGRSWTQLAYMLPWVVAGLGGALAVHRAIGLLMLNEEAAAGMGLRLELWKPLLLLLAVLPVAGIAPVAGPVAFVGLAAPHIARLLKPGGPRSSIALTAALGGLILVAADVIARSIAIPQELPVSIVTALIGGPVFVYLVQRRSVSF</sequence>
<reference evidence="9 10" key="1">
    <citation type="journal article" date="2021" name="MBio">
        <title>Poor Competitiveness of Bradyrhizobium in Pigeon Pea Root Colonization in Indian Soils.</title>
        <authorList>
            <person name="Chalasani D."/>
            <person name="Basu A."/>
            <person name="Pullabhotla S.V.S.R.N."/>
            <person name="Jorrin B."/>
            <person name="Neal A.L."/>
            <person name="Poole P.S."/>
            <person name="Podile A.R."/>
            <person name="Tkacz A."/>
        </authorList>
    </citation>
    <scope>NUCLEOTIDE SEQUENCE [LARGE SCALE GENOMIC DNA]</scope>
    <source>
        <strain evidence="9 10">HU44</strain>
    </source>
</reference>
<name>A0ABS7HDZ8_9HYPH</name>
<feature type="transmembrane region" description="Helical" evidence="8">
    <location>
        <begin position="148"/>
        <end position="169"/>
    </location>
</feature>
<dbReference type="Pfam" id="PF01032">
    <property type="entry name" value="FecCD"/>
    <property type="match status" value="1"/>
</dbReference>
<keyword evidence="10" id="KW-1185">Reference proteome</keyword>
<keyword evidence="7 8" id="KW-0472">Membrane</keyword>
<evidence type="ECO:0000256" key="1">
    <source>
        <dbReference type="ARBA" id="ARBA00004651"/>
    </source>
</evidence>
<dbReference type="InterPro" id="IPR000522">
    <property type="entry name" value="ABC_transptr_permease_BtuC"/>
</dbReference>
<protein>
    <submittedName>
        <fullName evidence="9">Iron ABC transporter permease</fullName>
    </submittedName>
</protein>